<organism evidence="1 2">
    <name type="scientific">Rhizocola hellebori</name>
    <dbReference type="NCBI Taxonomy" id="1392758"/>
    <lineage>
        <taxon>Bacteria</taxon>
        <taxon>Bacillati</taxon>
        <taxon>Actinomycetota</taxon>
        <taxon>Actinomycetes</taxon>
        <taxon>Micromonosporales</taxon>
        <taxon>Micromonosporaceae</taxon>
        <taxon>Rhizocola</taxon>
    </lineage>
</organism>
<evidence type="ECO:0000313" key="2">
    <source>
        <dbReference type="Proteomes" id="UP000612899"/>
    </source>
</evidence>
<comment type="caution">
    <text evidence="1">The sequence shown here is derived from an EMBL/GenBank/DDBJ whole genome shotgun (WGS) entry which is preliminary data.</text>
</comment>
<proteinExistence type="predicted"/>
<name>A0A8J3QKB2_9ACTN</name>
<accession>A0A8J3QKB2</accession>
<gene>
    <name evidence="1" type="ORF">Rhe02_93520</name>
</gene>
<reference evidence="1" key="1">
    <citation type="submission" date="2021-01" db="EMBL/GenBank/DDBJ databases">
        <title>Whole genome shotgun sequence of Rhizocola hellebori NBRC 109834.</title>
        <authorList>
            <person name="Komaki H."/>
            <person name="Tamura T."/>
        </authorList>
    </citation>
    <scope>NUCLEOTIDE SEQUENCE</scope>
    <source>
        <strain evidence="1">NBRC 109834</strain>
    </source>
</reference>
<dbReference type="EMBL" id="BONY01000126">
    <property type="protein sequence ID" value="GIH11285.1"/>
    <property type="molecule type" value="Genomic_DNA"/>
</dbReference>
<protein>
    <submittedName>
        <fullName evidence="1">Uncharacterized protein</fullName>
    </submittedName>
</protein>
<evidence type="ECO:0000313" key="1">
    <source>
        <dbReference type="EMBL" id="GIH11285.1"/>
    </source>
</evidence>
<keyword evidence="2" id="KW-1185">Reference proteome</keyword>
<dbReference type="AlphaFoldDB" id="A0A8J3QKB2"/>
<dbReference type="Proteomes" id="UP000612899">
    <property type="component" value="Unassembled WGS sequence"/>
</dbReference>
<sequence length="61" mass="6518">MVSVALPIEAGSPAEAVAEFWRYVTELGPAELPAFVSPAEDELAMQAYVADEPAPQDPEED</sequence>